<evidence type="ECO:0000313" key="17">
    <source>
        <dbReference type="EMBL" id="CAH0107553.1"/>
    </source>
</evidence>
<dbReference type="GO" id="GO:0005576">
    <property type="term" value="C:extracellular region"/>
    <property type="evidence" value="ECO:0007669"/>
    <property type="project" value="TreeGrafter"/>
</dbReference>
<name>A0A8J2RMW0_9CRUS</name>
<dbReference type="SMART" id="SM00220">
    <property type="entry name" value="S_TKc"/>
    <property type="match status" value="1"/>
</dbReference>
<evidence type="ECO:0000313" key="18">
    <source>
        <dbReference type="Proteomes" id="UP000789390"/>
    </source>
</evidence>
<evidence type="ECO:0000256" key="11">
    <source>
        <dbReference type="ARBA" id="ARBA00023316"/>
    </source>
</evidence>
<evidence type="ECO:0000256" key="7">
    <source>
        <dbReference type="ARBA" id="ARBA00022989"/>
    </source>
</evidence>
<evidence type="ECO:0000256" key="2">
    <source>
        <dbReference type="ARBA" id="ARBA00005641"/>
    </source>
</evidence>
<dbReference type="GO" id="GO:0009251">
    <property type="term" value="P:glucan catabolic process"/>
    <property type="evidence" value="ECO:0007669"/>
    <property type="project" value="TreeGrafter"/>
</dbReference>
<dbReference type="SUPFAM" id="SSF51445">
    <property type="entry name" value="(Trans)glycosidases"/>
    <property type="match status" value="1"/>
</dbReference>
<sequence length="700" mass="79418">MAIALCHEDLLFSGEQLKCQKKFTFSRGQYGSLQLGLWKGTKSEPEESVAVKRIKSNECLENWKDIIDDYVNGILSHTNVIRVVGFEDGIDDWRYFAIELSRATLEMYCTRQYEGPMPSDVQVLSQISSGIDYLHEKGYAHGQLNPHAILISQSHPVQMKVSDFGLYVGLITKGEQENEEDLTHPKYWTLYGSWSSTKENDSFRLINPTATVNGDVFAAGCILFYFLKRGLHLFGLDAKSILANITNNYPINLKRLHEGHFAFQSIKKMVGKPLNNGTQFLRVAAAHLRQVALKNDKRCGKEGYNASIFYGCSDQLYNCEHIQYAIRAGHVPVRGVNLGGWLVAENWINPKDPLWYGVPSEVSKGGEMHTIRYLGHEKGDARFQTHWNTFITEEDIATIARGSLNTVRVPIGWWILGYDNHDPPNRKEYKTFAPGGLYYLDRLVQEWAMKYNVAVLIDIHAAKGSQNGKGHSSPPDSEKLYWSQYPENIDNTIEVARFLAARYRYTPSFLGVGLLHEPTSVDVVKLKDYYIRAYDAVRKTGNDCILVTSPILWEQNAGTSSHWENFMPSPTYTNMWHDWHKYLIWGFEDKTANWIMTEGVALIAADIAKWTGAPLIMGEWSLTSGSLGSGATFTDVTLKQYANNMINTMNAMKIGWIMWTWKQEVGNPRPDGQGGWSMKDLIRDCIMDPKMWDSSSTLCL</sequence>
<dbReference type="Pfam" id="PF07714">
    <property type="entry name" value="PK_Tyr_Ser-Thr"/>
    <property type="match status" value="1"/>
</dbReference>
<dbReference type="InterPro" id="IPR050386">
    <property type="entry name" value="Glycosyl_hydrolase_5"/>
</dbReference>
<evidence type="ECO:0000256" key="9">
    <source>
        <dbReference type="ARBA" id="ARBA00023180"/>
    </source>
</evidence>
<evidence type="ECO:0000256" key="13">
    <source>
        <dbReference type="ARBA" id="ARBA00037126"/>
    </source>
</evidence>
<evidence type="ECO:0000256" key="5">
    <source>
        <dbReference type="ARBA" id="ARBA00022801"/>
    </source>
</evidence>
<dbReference type="PANTHER" id="PTHR31297">
    <property type="entry name" value="GLUCAN ENDO-1,6-BETA-GLUCOSIDASE B"/>
    <property type="match status" value="1"/>
</dbReference>
<dbReference type="Proteomes" id="UP000789390">
    <property type="component" value="Unassembled WGS sequence"/>
</dbReference>
<evidence type="ECO:0000256" key="1">
    <source>
        <dbReference type="ARBA" id="ARBA00004401"/>
    </source>
</evidence>
<dbReference type="Gene3D" id="1.10.510.10">
    <property type="entry name" value="Transferase(Phosphotransferase) domain 1"/>
    <property type="match status" value="1"/>
</dbReference>
<dbReference type="PANTHER" id="PTHR31297:SF34">
    <property type="entry name" value="GLUCAN 1,3-BETA-GLUCOSIDASE 2"/>
    <property type="match status" value="1"/>
</dbReference>
<evidence type="ECO:0000259" key="16">
    <source>
        <dbReference type="PROSITE" id="PS50011"/>
    </source>
</evidence>
<evidence type="ECO:0000256" key="10">
    <source>
        <dbReference type="ARBA" id="ARBA00023295"/>
    </source>
</evidence>
<dbReference type="GO" id="GO:0005886">
    <property type="term" value="C:plasma membrane"/>
    <property type="evidence" value="ECO:0007669"/>
    <property type="project" value="UniProtKB-SubCell"/>
</dbReference>
<protein>
    <recommendedName>
        <fullName evidence="14">glucan 1,3-beta-glucosidase</fullName>
        <ecNumber evidence="14">3.2.1.58</ecNumber>
    </recommendedName>
    <alternativeName>
        <fullName evidence="15">Exo-1,3-beta-glucanase D</fullName>
    </alternativeName>
</protein>
<gene>
    <name evidence="17" type="ORF">DGAL_LOCUS10873</name>
</gene>
<comment type="subcellular location">
    <subcellularLocation>
        <location evidence="1">Cell membrane</location>
        <topology evidence="1">Single-pass type II membrane protein</topology>
    </subcellularLocation>
</comment>
<dbReference type="GO" id="GO:0005524">
    <property type="term" value="F:ATP binding"/>
    <property type="evidence" value="ECO:0007669"/>
    <property type="project" value="InterPro"/>
</dbReference>
<keyword evidence="6" id="KW-0735">Signal-anchor</keyword>
<dbReference type="InterPro" id="IPR011009">
    <property type="entry name" value="Kinase-like_dom_sf"/>
</dbReference>
<keyword evidence="9" id="KW-0325">Glycoprotein</keyword>
<evidence type="ECO:0000256" key="3">
    <source>
        <dbReference type="ARBA" id="ARBA00022475"/>
    </source>
</evidence>
<dbReference type="GO" id="GO:0004672">
    <property type="term" value="F:protein kinase activity"/>
    <property type="evidence" value="ECO:0007669"/>
    <property type="project" value="InterPro"/>
</dbReference>
<comment type="similarity">
    <text evidence="2">Belongs to the glycosyl hydrolase 5 (cellulase A) family.</text>
</comment>
<keyword evidence="18" id="KW-1185">Reference proteome</keyword>
<reference evidence="17" key="1">
    <citation type="submission" date="2021-11" db="EMBL/GenBank/DDBJ databases">
        <authorList>
            <person name="Schell T."/>
        </authorList>
    </citation>
    <scope>NUCLEOTIDE SEQUENCE</scope>
    <source>
        <strain evidence="17">M5</strain>
    </source>
</reference>
<keyword evidence="3" id="KW-1003">Cell membrane</keyword>
<evidence type="ECO:0000256" key="14">
    <source>
        <dbReference type="ARBA" id="ARBA00038929"/>
    </source>
</evidence>
<dbReference type="InterPro" id="IPR000719">
    <property type="entry name" value="Prot_kinase_dom"/>
</dbReference>
<proteinExistence type="inferred from homology"/>
<organism evidence="17 18">
    <name type="scientific">Daphnia galeata</name>
    <dbReference type="NCBI Taxonomy" id="27404"/>
    <lineage>
        <taxon>Eukaryota</taxon>
        <taxon>Metazoa</taxon>
        <taxon>Ecdysozoa</taxon>
        <taxon>Arthropoda</taxon>
        <taxon>Crustacea</taxon>
        <taxon>Branchiopoda</taxon>
        <taxon>Diplostraca</taxon>
        <taxon>Cladocera</taxon>
        <taxon>Anomopoda</taxon>
        <taxon>Daphniidae</taxon>
        <taxon>Daphnia</taxon>
    </lineage>
</organism>
<evidence type="ECO:0000256" key="8">
    <source>
        <dbReference type="ARBA" id="ARBA00023136"/>
    </source>
</evidence>
<comment type="caution">
    <text evidence="17">The sequence shown here is derived from an EMBL/GenBank/DDBJ whole genome shotgun (WGS) entry which is preliminary data.</text>
</comment>
<accession>A0A8J2RMW0</accession>
<evidence type="ECO:0000256" key="4">
    <source>
        <dbReference type="ARBA" id="ARBA00022692"/>
    </source>
</evidence>
<comment type="catalytic activity">
    <reaction evidence="12">
        <text>Successive hydrolysis of beta-D-glucose units from the non-reducing ends of (1-&gt;3)-beta-D-glucans, releasing alpha-glucose.</text>
        <dbReference type="EC" id="3.2.1.58"/>
    </reaction>
</comment>
<dbReference type="PROSITE" id="PS50011">
    <property type="entry name" value="PROTEIN_KINASE_DOM"/>
    <property type="match status" value="1"/>
</dbReference>
<dbReference type="SUPFAM" id="SSF56112">
    <property type="entry name" value="Protein kinase-like (PK-like)"/>
    <property type="match status" value="1"/>
</dbReference>
<evidence type="ECO:0000256" key="12">
    <source>
        <dbReference type="ARBA" id="ARBA00036824"/>
    </source>
</evidence>
<dbReference type="AlphaFoldDB" id="A0A8J2RMW0"/>
<keyword evidence="10" id="KW-0326">Glycosidase</keyword>
<dbReference type="Pfam" id="PF00150">
    <property type="entry name" value="Cellulase"/>
    <property type="match status" value="1"/>
</dbReference>
<dbReference type="InterPro" id="IPR001245">
    <property type="entry name" value="Ser-Thr/Tyr_kinase_cat_dom"/>
</dbReference>
<evidence type="ECO:0000256" key="15">
    <source>
        <dbReference type="ARBA" id="ARBA00041260"/>
    </source>
</evidence>
<keyword evidence="7" id="KW-1133">Transmembrane helix</keyword>
<keyword evidence="5" id="KW-0378">Hydrolase</keyword>
<dbReference type="OrthoDB" id="6328860at2759"/>
<feature type="domain" description="Protein kinase" evidence="16">
    <location>
        <begin position="19"/>
        <end position="281"/>
    </location>
</feature>
<dbReference type="GO" id="GO:0004338">
    <property type="term" value="F:glucan exo-1,3-beta-glucosidase activity"/>
    <property type="evidence" value="ECO:0007669"/>
    <property type="project" value="UniProtKB-EC"/>
</dbReference>
<evidence type="ECO:0000256" key="6">
    <source>
        <dbReference type="ARBA" id="ARBA00022968"/>
    </source>
</evidence>
<dbReference type="GO" id="GO:0009986">
    <property type="term" value="C:cell surface"/>
    <property type="evidence" value="ECO:0007669"/>
    <property type="project" value="TreeGrafter"/>
</dbReference>
<dbReference type="InterPro" id="IPR001547">
    <property type="entry name" value="Glyco_hydro_5"/>
</dbReference>
<keyword evidence="4" id="KW-0812">Transmembrane</keyword>
<dbReference type="FunFam" id="3.20.20.80:FF:000113">
    <property type="entry name" value="Glucan 1,3-beta-glucosidase"/>
    <property type="match status" value="1"/>
</dbReference>
<dbReference type="Gene3D" id="3.20.20.80">
    <property type="entry name" value="Glycosidases"/>
    <property type="match status" value="1"/>
</dbReference>
<keyword evidence="8" id="KW-0472">Membrane</keyword>
<dbReference type="InterPro" id="IPR017853">
    <property type="entry name" value="GH"/>
</dbReference>
<dbReference type="GO" id="GO:0071555">
    <property type="term" value="P:cell wall organization"/>
    <property type="evidence" value="ECO:0007669"/>
    <property type="project" value="UniProtKB-KW"/>
</dbReference>
<dbReference type="Gene3D" id="3.30.200.20">
    <property type="entry name" value="Phosphorylase Kinase, domain 1"/>
    <property type="match status" value="1"/>
</dbReference>
<keyword evidence="11" id="KW-0961">Cell wall biogenesis/degradation</keyword>
<dbReference type="EC" id="3.2.1.58" evidence="14"/>
<dbReference type="EMBL" id="CAKKLH010000277">
    <property type="protein sequence ID" value="CAH0107553.1"/>
    <property type="molecule type" value="Genomic_DNA"/>
</dbReference>
<comment type="function">
    <text evidence="13">Glucosidase involved in the degradation of cellulosic biomass. Active on lichenan.</text>
</comment>